<evidence type="ECO:0000313" key="2">
    <source>
        <dbReference type="Proteomes" id="UP000789920"/>
    </source>
</evidence>
<reference evidence="1" key="1">
    <citation type="submission" date="2021-06" db="EMBL/GenBank/DDBJ databases">
        <authorList>
            <person name="Kallberg Y."/>
            <person name="Tangrot J."/>
            <person name="Rosling A."/>
        </authorList>
    </citation>
    <scope>NUCLEOTIDE SEQUENCE</scope>
    <source>
        <strain evidence="1">MA461A</strain>
    </source>
</reference>
<sequence length="115" mass="13452">IFIDGLKDKIAAFISIAKSKTLNDTIENARKIEAREYYKKRKREDPTNQLIKPELKSIPCSKQNRLSQPGRPQTVVLSTIIVEKETKENQPEMPFEFSNEKNGFFDNYKKEEMKE</sequence>
<evidence type="ECO:0000313" key="1">
    <source>
        <dbReference type="EMBL" id="CAG8713772.1"/>
    </source>
</evidence>
<organism evidence="1 2">
    <name type="scientific">Racocetra persica</name>
    <dbReference type="NCBI Taxonomy" id="160502"/>
    <lineage>
        <taxon>Eukaryota</taxon>
        <taxon>Fungi</taxon>
        <taxon>Fungi incertae sedis</taxon>
        <taxon>Mucoromycota</taxon>
        <taxon>Glomeromycotina</taxon>
        <taxon>Glomeromycetes</taxon>
        <taxon>Diversisporales</taxon>
        <taxon>Gigasporaceae</taxon>
        <taxon>Racocetra</taxon>
    </lineage>
</organism>
<feature type="non-terminal residue" evidence="1">
    <location>
        <position position="1"/>
    </location>
</feature>
<protein>
    <submittedName>
        <fullName evidence="1">5488_t:CDS:1</fullName>
    </submittedName>
</protein>
<keyword evidence="2" id="KW-1185">Reference proteome</keyword>
<dbReference type="Proteomes" id="UP000789920">
    <property type="component" value="Unassembled WGS sequence"/>
</dbReference>
<proteinExistence type="predicted"/>
<feature type="non-terminal residue" evidence="1">
    <location>
        <position position="115"/>
    </location>
</feature>
<comment type="caution">
    <text evidence="1">The sequence shown here is derived from an EMBL/GenBank/DDBJ whole genome shotgun (WGS) entry which is preliminary data.</text>
</comment>
<gene>
    <name evidence="1" type="ORF">RPERSI_LOCUS10734</name>
</gene>
<dbReference type="EMBL" id="CAJVQC010021517">
    <property type="protein sequence ID" value="CAG8713772.1"/>
    <property type="molecule type" value="Genomic_DNA"/>
</dbReference>
<name>A0ACA9PME7_9GLOM</name>
<accession>A0ACA9PME7</accession>